<feature type="domain" description="ParB-like N-terminal" evidence="3">
    <location>
        <begin position="36"/>
        <end position="125"/>
    </location>
</feature>
<proteinExistence type="inferred from homology"/>
<evidence type="ECO:0000256" key="1">
    <source>
        <dbReference type="ARBA" id="ARBA00006295"/>
    </source>
</evidence>
<geneLocation type="plasmid" evidence="4 5">
    <name>pl1</name>
</geneLocation>
<keyword evidence="4" id="KW-0614">Plasmid</keyword>
<gene>
    <name evidence="4" type="ORF">C1H71_20550</name>
</gene>
<dbReference type="FunFam" id="3.90.1530.30:FF:000001">
    <property type="entry name" value="Chromosome partitioning protein ParB"/>
    <property type="match status" value="1"/>
</dbReference>
<dbReference type="SUPFAM" id="SSF110849">
    <property type="entry name" value="ParB/Sulfiredoxin"/>
    <property type="match status" value="1"/>
</dbReference>
<dbReference type="GO" id="GO:0007059">
    <property type="term" value="P:chromosome segregation"/>
    <property type="evidence" value="ECO:0007669"/>
    <property type="project" value="TreeGrafter"/>
</dbReference>
<dbReference type="GO" id="GO:0003677">
    <property type="term" value="F:DNA binding"/>
    <property type="evidence" value="ECO:0007669"/>
    <property type="project" value="UniProtKB-KW"/>
</dbReference>
<dbReference type="Gene3D" id="1.10.10.2830">
    <property type="match status" value="1"/>
</dbReference>
<evidence type="ECO:0000256" key="2">
    <source>
        <dbReference type="ARBA" id="ARBA00023125"/>
    </source>
</evidence>
<evidence type="ECO:0000313" key="5">
    <source>
        <dbReference type="Proteomes" id="UP000515917"/>
    </source>
</evidence>
<comment type="similarity">
    <text evidence="1">Belongs to the ParB family.</text>
</comment>
<name>A0A7G3GEU9_9NEIS</name>
<dbReference type="NCBIfam" id="TIGR00180">
    <property type="entry name" value="parB_part"/>
    <property type="match status" value="1"/>
</dbReference>
<dbReference type="GO" id="GO:0005694">
    <property type="term" value="C:chromosome"/>
    <property type="evidence" value="ECO:0007669"/>
    <property type="project" value="TreeGrafter"/>
</dbReference>
<organism evidence="4 5">
    <name type="scientific">Iodobacter fluviatilis</name>
    <dbReference type="NCBI Taxonomy" id="537"/>
    <lineage>
        <taxon>Bacteria</taxon>
        <taxon>Pseudomonadati</taxon>
        <taxon>Pseudomonadota</taxon>
        <taxon>Betaproteobacteria</taxon>
        <taxon>Neisseriales</taxon>
        <taxon>Chitinibacteraceae</taxon>
        <taxon>Iodobacter</taxon>
    </lineage>
</organism>
<accession>A0A7G3GEU9</accession>
<dbReference type="PANTHER" id="PTHR33375:SF1">
    <property type="entry name" value="CHROMOSOME-PARTITIONING PROTEIN PARB-RELATED"/>
    <property type="match status" value="1"/>
</dbReference>
<keyword evidence="2" id="KW-0238">DNA-binding</keyword>
<dbReference type="EMBL" id="CP025783">
    <property type="protein sequence ID" value="QBC45931.1"/>
    <property type="molecule type" value="Genomic_DNA"/>
</dbReference>
<dbReference type="SMART" id="SM00470">
    <property type="entry name" value="ParB"/>
    <property type="match status" value="1"/>
</dbReference>
<dbReference type="RefSeq" id="WP_130108397.1">
    <property type="nucleotide sequence ID" value="NZ_CP025783.1"/>
</dbReference>
<dbReference type="KEGG" id="ifl:C1H71_20550"/>
<dbReference type="InterPro" id="IPR050336">
    <property type="entry name" value="Chromosome_partition/occlusion"/>
</dbReference>
<dbReference type="PANTHER" id="PTHR33375">
    <property type="entry name" value="CHROMOSOME-PARTITIONING PROTEIN PARB-RELATED"/>
    <property type="match status" value="1"/>
</dbReference>
<dbReference type="AlphaFoldDB" id="A0A7G3GEU9"/>
<dbReference type="SUPFAM" id="SSF109709">
    <property type="entry name" value="KorB DNA-binding domain-like"/>
    <property type="match status" value="1"/>
</dbReference>
<protein>
    <recommendedName>
        <fullName evidence="3">ParB-like N-terminal domain-containing protein</fullName>
    </recommendedName>
</protein>
<dbReference type="InterPro" id="IPR003115">
    <property type="entry name" value="ParB_N"/>
</dbReference>
<dbReference type="CDD" id="cd16393">
    <property type="entry name" value="SPO0J_N"/>
    <property type="match status" value="1"/>
</dbReference>
<evidence type="ECO:0000259" key="3">
    <source>
        <dbReference type="SMART" id="SM00470"/>
    </source>
</evidence>
<evidence type="ECO:0000313" key="4">
    <source>
        <dbReference type="EMBL" id="QBC45931.1"/>
    </source>
</evidence>
<reference evidence="4 5" key="1">
    <citation type="submission" date="2018-01" db="EMBL/GenBank/DDBJ databases">
        <title>Genome sequence of Iodobacter sp. strain PCH194 isolated from Indian Trans-Himalaya.</title>
        <authorList>
            <person name="Kumar V."/>
            <person name="Thakur V."/>
            <person name="Kumar S."/>
            <person name="Singh D."/>
        </authorList>
    </citation>
    <scope>NUCLEOTIDE SEQUENCE [LARGE SCALE GENOMIC DNA]</scope>
    <source>
        <strain evidence="4 5">PCH194</strain>
        <plasmid evidence="4 5">pl1</plasmid>
    </source>
</reference>
<dbReference type="InterPro" id="IPR036086">
    <property type="entry name" value="ParB/Sulfiredoxin_sf"/>
</dbReference>
<keyword evidence="5" id="KW-1185">Reference proteome</keyword>
<dbReference type="InterPro" id="IPR004437">
    <property type="entry name" value="ParB/RepB/Spo0J"/>
</dbReference>
<dbReference type="Proteomes" id="UP000515917">
    <property type="component" value="Plasmid pl1"/>
</dbReference>
<dbReference type="Gene3D" id="3.90.1530.30">
    <property type="match status" value="1"/>
</dbReference>
<sequence>MAKDLKALLAKKLAENSQRHADAQQETDFDAGREHTRLDVALIDPNPYQPRKAFLQDELEMLATSIQESGLLQPVSVRQNGDRYQLIAGERRLRAHKLLGKVSIEAIIIPMHDAEMAVMALAENVDRADLSDYEIGKALRQIEHLFPSKTRLAESVGINREDMYRYFAFETLPEHIQNSLEKNPRLLSRAAAADVRRVLQGVDEVLALVVLDDGWQQLERGELEQSKLAAWISREIKIRTHTDSDPHERALPVDFSKAGKKLGTLVCDHKHLTIKLQRQALSSAQITKLEQFLHKLIG</sequence>
<dbReference type="Pfam" id="PF02195">
    <property type="entry name" value="ParB_N"/>
    <property type="match status" value="1"/>
</dbReference>